<feature type="transmembrane region" description="Helical" evidence="5">
    <location>
        <begin position="91"/>
        <end position="109"/>
    </location>
</feature>
<evidence type="ECO:0000256" key="3">
    <source>
        <dbReference type="ARBA" id="ARBA00022989"/>
    </source>
</evidence>
<dbReference type="EMBL" id="CABFWF030000011">
    <property type="protein sequence ID" value="CAD7035488.1"/>
    <property type="molecule type" value="Genomic_DNA"/>
</dbReference>
<keyword evidence="2 5" id="KW-0812">Transmembrane</keyword>
<evidence type="ECO:0000256" key="4">
    <source>
        <dbReference type="ARBA" id="ARBA00023136"/>
    </source>
</evidence>
<feature type="domain" description="O-antigen ligase-related" evidence="6">
    <location>
        <begin position="192"/>
        <end position="349"/>
    </location>
</feature>
<evidence type="ECO:0000313" key="8">
    <source>
        <dbReference type="Proteomes" id="UP000606921"/>
    </source>
</evidence>
<gene>
    <name evidence="7" type="ORF">REJC140_03415</name>
</gene>
<comment type="subcellular location">
    <subcellularLocation>
        <location evidence="1">Membrane</location>
        <topology evidence="1">Multi-pass membrane protein</topology>
    </subcellularLocation>
</comment>
<feature type="transmembrane region" description="Helical" evidence="5">
    <location>
        <begin position="343"/>
        <end position="360"/>
    </location>
</feature>
<dbReference type="PANTHER" id="PTHR37422:SF13">
    <property type="entry name" value="LIPOPOLYSACCHARIDE BIOSYNTHESIS PROTEIN PA4999-RELATED"/>
    <property type="match status" value="1"/>
</dbReference>
<sequence>MTLNPQNFGAAHLVISGVVVWVVGFWFLRMYEGPDTAGRVGFVLLVLVLILQSGSLHRQECWLLLYSATLGAALLIATIASSDPMYSAPRALTSCLLFGTSGIVAYRFVNVTERYADEVLPSISAALSAFLLVLLSGYLFGFGGFRSGGMGGFRLAAGINPNTAGFLAFTTVVWSLLSAFSKGYWRTYDRILFLLAITVAALSFSRSAWLALSVLFAFLTWVKLLRILVMGRFRTSLLVLWLAISVAGIVLTFIILLFNAFLLEPTYLRHPIAQYLETRLSVNGDDNLSSRARAWGILLAEFRSNPLFGGVGWYNSTRLLDQHPDVAASPHSLHVRLLSEVGLVGYISIIALPLLAILVAVKRTLNTVARNSKNPREHQFWGVVAGSLVAYFSAREFFENTYMVSYLNFATMFAIVLIVISLRGFALHHATPKPLVGR</sequence>
<dbReference type="Pfam" id="PF04932">
    <property type="entry name" value="Wzy_C"/>
    <property type="match status" value="1"/>
</dbReference>
<feature type="transmembrane region" description="Helical" evidence="5">
    <location>
        <begin position="40"/>
        <end position="56"/>
    </location>
</feature>
<keyword evidence="8" id="KW-1185">Reference proteome</keyword>
<feature type="transmembrane region" description="Helical" evidence="5">
    <location>
        <begin position="121"/>
        <end position="145"/>
    </location>
</feature>
<feature type="transmembrane region" description="Helical" evidence="5">
    <location>
        <begin position="62"/>
        <end position="79"/>
    </location>
</feature>
<name>A0ABN7JL56_9HYPH</name>
<evidence type="ECO:0000313" key="7">
    <source>
        <dbReference type="EMBL" id="CAD7035488.1"/>
    </source>
</evidence>
<dbReference type="Proteomes" id="UP000606921">
    <property type="component" value="Unassembled WGS sequence"/>
</dbReference>
<evidence type="ECO:0000259" key="6">
    <source>
        <dbReference type="Pfam" id="PF04932"/>
    </source>
</evidence>
<evidence type="ECO:0000256" key="5">
    <source>
        <dbReference type="SAM" id="Phobius"/>
    </source>
</evidence>
<reference evidence="7 8" key="1">
    <citation type="submission" date="2020-11" db="EMBL/GenBank/DDBJ databases">
        <authorList>
            <person name="Lassalle F."/>
        </authorList>
    </citation>
    <scope>NUCLEOTIDE SEQUENCE [LARGE SCALE GENOMIC DNA]</scope>
    <source>
        <strain evidence="7 8">JC140</strain>
    </source>
</reference>
<feature type="transmembrane region" description="Helical" evidence="5">
    <location>
        <begin position="166"/>
        <end position="185"/>
    </location>
</feature>
<organism evidence="7 8">
    <name type="scientific">Pseudorhizobium endolithicum</name>
    <dbReference type="NCBI Taxonomy" id="1191678"/>
    <lineage>
        <taxon>Bacteria</taxon>
        <taxon>Pseudomonadati</taxon>
        <taxon>Pseudomonadota</taxon>
        <taxon>Alphaproteobacteria</taxon>
        <taxon>Hyphomicrobiales</taxon>
        <taxon>Rhizobiaceae</taxon>
        <taxon>Rhizobium/Agrobacterium group</taxon>
        <taxon>Pseudorhizobium</taxon>
    </lineage>
</organism>
<protein>
    <recommendedName>
        <fullName evidence="6">O-antigen ligase-related domain-containing protein</fullName>
    </recommendedName>
</protein>
<feature type="transmembrane region" description="Helical" evidence="5">
    <location>
        <begin position="6"/>
        <end position="28"/>
    </location>
</feature>
<accession>A0ABN7JL56</accession>
<keyword evidence="3 5" id="KW-1133">Transmembrane helix</keyword>
<evidence type="ECO:0000256" key="2">
    <source>
        <dbReference type="ARBA" id="ARBA00022692"/>
    </source>
</evidence>
<dbReference type="InterPro" id="IPR051533">
    <property type="entry name" value="WaaL-like"/>
</dbReference>
<evidence type="ECO:0000256" key="1">
    <source>
        <dbReference type="ARBA" id="ARBA00004141"/>
    </source>
</evidence>
<feature type="transmembrane region" description="Helical" evidence="5">
    <location>
        <begin position="238"/>
        <end position="262"/>
    </location>
</feature>
<keyword evidence="4 5" id="KW-0472">Membrane</keyword>
<feature type="transmembrane region" description="Helical" evidence="5">
    <location>
        <begin position="191"/>
        <end position="218"/>
    </location>
</feature>
<comment type="caution">
    <text evidence="7">The sequence shown here is derived from an EMBL/GenBank/DDBJ whole genome shotgun (WGS) entry which is preliminary data.</text>
</comment>
<feature type="transmembrane region" description="Helical" evidence="5">
    <location>
        <begin position="404"/>
        <end position="425"/>
    </location>
</feature>
<proteinExistence type="predicted"/>
<dbReference type="InterPro" id="IPR007016">
    <property type="entry name" value="O-antigen_ligase-rel_domated"/>
</dbReference>
<dbReference type="PANTHER" id="PTHR37422">
    <property type="entry name" value="TEICHURONIC ACID BIOSYNTHESIS PROTEIN TUAE"/>
    <property type="match status" value="1"/>
</dbReference>